<comment type="caution">
    <text evidence="1">The sequence shown here is derived from an EMBL/GenBank/DDBJ whole genome shotgun (WGS) entry which is preliminary data.</text>
</comment>
<evidence type="ECO:0000313" key="2">
    <source>
        <dbReference type="Proteomes" id="UP000247702"/>
    </source>
</evidence>
<organism evidence="1 2">
    <name type="scientific">Rhizophagus clarus</name>
    <dbReference type="NCBI Taxonomy" id="94130"/>
    <lineage>
        <taxon>Eukaryota</taxon>
        <taxon>Fungi</taxon>
        <taxon>Fungi incertae sedis</taxon>
        <taxon>Mucoromycota</taxon>
        <taxon>Glomeromycotina</taxon>
        <taxon>Glomeromycetes</taxon>
        <taxon>Glomerales</taxon>
        <taxon>Glomeraceae</taxon>
        <taxon>Rhizophagus</taxon>
    </lineage>
</organism>
<dbReference type="AlphaFoldDB" id="A0A2Z6SNW9"/>
<sequence>MDNASPPRITATAGTSWLDQGFPHCPIFLTAAEHFSGDPYFSATVIGRSLKPTKHHRLGRPLPLPTIYYKIGSSSGGKFPFFKIMGI</sequence>
<reference evidence="1 2" key="1">
    <citation type="submission" date="2017-11" db="EMBL/GenBank/DDBJ databases">
        <title>The genome of Rhizophagus clarus HR1 reveals common genetic basis of auxotrophy among arbuscular mycorrhizal fungi.</title>
        <authorList>
            <person name="Kobayashi Y."/>
        </authorList>
    </citation>
    <scope>NUCLEOTIDE SEQUENCE [LARGE SCALE GENOMIC DNA]</scope>
    <source>
        <strain evidence="1 2">HR1</strain>
    </source>
</reference>
<proteinExistence type="predicted"/>
<accession>A0A2Z6SNW9</accession>
<name>A0A2Z6SNW9_9GLOM</name>
<keyword evidence="2" id="KW-1185">Reference proteome</keyword>
<dbReference type="Proteomes" id="UP000247702">
    <property type="component" value="Unassembled WGS sequence"/>
</dbReference>
<protein>
    <submittedName>
        <fullName evidence="1">Uncharacterized protein</fullName>
    </submittedName>
</protein>
<gene>
    <name evidence="1" type="ORF">RclHR1_08760003</name>
</gene>
<evidence type="ECO:0000313" key="1">
    <source>
        <dbReference type="EMBL" id="GBC09307.1"/>
    </source>
</evidence>
<dbReference type="EMBL" id="BEXD01004288">
    <property type="protein sequence ID" value="GBC09307.1"/>
    <property type="molecule type" value="Genomic_DNA"/>
</dbReference>